<evidence type="ECO:0000313" key="13">
    <source>
        <dbReference type="EMBL" id="CDF36217.1"/>
    </source>
</evidence>
<evidence type="ECO:0000256" key="10">
    <source>
        <dbReference type="PROSITE-ProRule" id="PRU10141"/>
    </source>
</evidence>
<evidence type="ECO:0000256" key="4">
    <source>
        <dbReference type="ARBA" id="ARBA00022679"/>
    </source>
</evidence>
<keyword evidence="6 13" id="KW-0418">Kinase</keyword>
<dbReference type="AlphaFoldDB" id="R7QCI1"/>
<dbReference type="Proteomes" id="UP000012073">
    <property type="component" value="Unassembled WGS sequence"/>
</dbReference>
<dbReference type="GO" id="GO:0007010">
    <property type="term" value="P:cytoskeleton organization"/>
    <property type="evidence" value="ECO:0007669"/>
    <property type="project" value="UniProtKB-ARBA"/>
</dbReference>
<dbReference type="GO" id="GO:0004674">
    <property type="term" value="F:protein serine/threonine kinase activity"/>
    <property type="evidence" value="ECO:0007669"/>
    <property type="project" value="UniProtKB-KW"/>
</dbReference>
<evidence type="ECO:0000256" key="1">
    <source>
        <dbReference type="ARBA" id="ARBA00012513"/>
    </source>
</evidence>
<comment type="catalytic activity">
    <reaction evidence="9">
        <text>L-seryl-[protein] + ATP = O-phospho-L-seryl-[protein] + ADP + H(+)</text>
        <dbReference type="Rhea" id="RHEA:17989"/>
        <dbReference type="Rhea" id="RHEA-COMP:9863"/>
        <dbReference type="Rhea" id="RHEA-COMP:11604"/>
        <dbReference type="ChEBI" id="CHEBI:15378"/>
        <dbReference type="ChEBI" id="CHEBI:29999"/>
        <dbReference type="ChEBI" id="CHEBI:30616"/>
        <dbReference type="ChEBI" id="CHEBI:83421"/>
        <dbReference type="ChEBI" id="CHEBI:456216"/>
        <dbReference type="EC" id="2.7.11.1"/>
    </reaction>
</comment>
<keyword evidence="5 10" id="KW-0547">Nucleotide-binding</keyword>
<dbReference type="GeneID" id="17323748"/>
<dbReference type="FunFam" id="1.10.510.10:FF:000024">
    <property type="entry name" value="Probable serine/threonine-protein kinase cot-1"/>
    <property type="match status" value="1"/>
</dbReference>
<dbReference type="InterPro" id="IPR045270">
    <property type="entry name" value="STKc_AGC"/>
</dbReference>
<keyword evidence="14" id="KW-1185">Reference proteome</keyword>
<dbReference type="PANTHER" id="PTHR24351">
    <property type="entry name" value="RIBOSOMAL PROTEIN S6 KINASE"/>
    <property type="match status" value="1"/>
</dbReference>
<dbReference type="PROSITE" id="PS50011">
    <property type="entry name" value="PROTEIN_KINASE_DOM"/>
    <property type="match status" value="1"/>
</dbReference>
<evidence type="ECO:0000256" key="6">
    <source>
        <dbReference type="ARBA" id="ARBA00022777"/>
    </source>
</evidence>
<dbReference type="Gene3D" id="1.10.510.10">
    <property type="entry name" value="Transferase(Phosphotransferase) domain 1"/>
    <property type="match status" value="1"/>
</dbReference>
<keyword evidence="4" id="KW-0808">Transferase</keyword>
<keyword evidence="3" id="KW-0597">Phosphoprotein</keyword>
<feature type="binding site" evidence="10">
    <location>
        <position position="56"/>
    </location>
    <ligand>
        <name>ATP</name>
        <dbReference type="ChEBI" id="CHEBI:30616"/>
    </ligand>
</feature>
<dbReference type="STRING" id="2769.R7QCI1"/>
<comment type="catalytic activity">
    <reaction evidence="8">
        <text>L-threonyl-[protein] + ATP = O-phospho-L-threonyl-[protein] + ADP + H(+)</text>
        <dbReference type="Rhea" id="RHEA:46608"/>
        <dbReference type="Rhea" id="RHEA-COMP:11060"/>
        <dbReference type="Rhea" id="RHEA-COMP:11605"/>
        <dbReference type="ChEBI" id="CHEBI:15378"/>
        <dbReference type="ChEBI" id="CHEBI:30013"/>
        <dbReference type="ChEBI" id="CHEBI:30616"/>
        <dbReference type="ChEBI" id="CHEBI:61977"/>
        <dbReference type="ChEBI" id="CHEBI:456216"/>
        <dbReference type="EC" id="2.7.11.1"/>
    </reaction>
</comment>
<keyword evidence="2 13" id="KW-0723">Serine/threonine-protein kinase</keyword>
<evidence type="ECO:0000256" key="9">
    <source>
        <dbReference type="ARBA" id="ARBA00048679"/>
    </source>
</evidence>
<protein>
    <recommendedName>
        <fullName evidence="1">non-specific serine/threonine protein kinase</fullName>
        <ecNumber evidence="1">2.7.11.1</ecNumber>
    </recommendedName>
</protein>
<dbReference type="OMA" id="YAKSICG"/>
<proteinExistence type="predicted"/>
<dbReference type="InterPro" id="IPR000719">
    <property type="entry name" value="Prot_kinase_dom"/>
</dbReference>
<dbReference type="EMBL" id="HG001766">
    <property type="protein sequence ID" value="CDF36217.1"/>
    <property type="molecule type" value="Genomic_DNA"/>
</dbReference>
<dbReference type="KEGG" id="ccp:CHC_T00009340001"/>
<dbReference type="PROSITE" id="PS00107">
    <property type="entry name" value="PROTEIN_KINASE_ATP"/>
    <property type="match status" value="1"/>
</dbReference>
<dbReference type="EC" id="2.7.11.1" evidence="1"/>
<evidence type="ECO:0000256" key="5">
    <source>
        <dbReference type="ARBA" id="ARBA00022741"/>
    </source>
</evidence>
<feature type="region of interest" description="Disordered" evidence="11">
    <location>
        <begin position="389"/>
        <end position="408"/>
    </location>
</feature>
<dbReference type="InterPro" id="IPR011009">
    <property type="entry name" value="Kinase-like_dom_sf"/>
</dbReference>
<dbReference type="Gramene" id="CDF36217">
    <property type="protein sequence ID" value="CDF36217"/>
    <property type="gene ID" value="CHC_T00009340001"/>
</dbReference>
<evidence type="ECO:0000256" key="2">
    <source>
        <dbReference type="ARBA" id="ARBA00022527"/>
    </source>
</evidence>
<evidence type="ECO:0000259" key="12">
    <source>
        <dbReference type="PROSITE" id="PS50011"/>
    </source>
</evidence>
<dbReference type="Gene3D" id="3.30.200.20">
    <property type="entry name" value="Phosphorylase Kinase, domain 1"/>
    <property type="match status" value="1"/>
</dbReference>
<organism evidence="13 14">
    <name type="scientific">Chondrus crispus</name>
    <name type="common">Carrageen Irish moss</name>
    <name type="synonym">Polymorpha crispa</name>
    <dbReference type="NCBI Taxonomy" id="2769"/>
    <lineage>
        <taxon>Eukaryota</taxon>
        <taxon>Rhodophyta</taxon>
        <taxon>Florideophyceae</taxon>
        <taxon>Rhodymeniophycidae</taxon>
        <taxon>Gigartinales</taxon>
        <taxon>Gigartinaceae</taxon>
        <taxon>Chondrus</taxon>
    </lineage>
</organism>
<reference evidence="14" key="1">
    <citation type="journal article" date="2013" name="Proc. Natl. Acad. Sci. U.S.A.">
        <title>Genome structure and metabolic features in the red seaweed Chondrus crispus shed light on evolution of the Archaeplastida.</title>
        <authorList>
            <person name="Collen J."/>
            <person name="Porcel B."/>
            <person name="Carre W."/>
            <person name="Ball S.G."/>
            <person name="Chaparro C."/>
            <person name="Tonon T."/>
            <person name="Barbeyron T."/>
            <person name="Michel G."/>
            <person name="Noel B."/>
            <person name="Valentin K."/>
            <person name="Elias M."/>
            <person name="Artiguenave F."/>
            <person name="Arun A."/>
            <person name="Aury J.M."/>
            <person name="Barbosa-Neto J.F."/>
            <person name="Bothwell J.H."/>
            <person name="Bouget F.Y."/>
            <person name="Brillet L."/>
            <person name="Cabello-Hurtado F."/>
            <person name="Capella-Gutierrez S."/>
            <person name="Charrier B."/>
            <person name="Cladiere L."/>
            <person name="Cock J.M."/>
            <person name="Coelho S.M."/>
            <person name="Colleoni C."/>
            <person name="Czjzek M."/>
            <person name="Da Silva C."/>
            <person name="Delage L."/>
            <person name="Denoeud F."/>
            <person name="Deschamps P."/>
            <person name="Dittami S.M."/>
            <person name="Gabaldon T."/>
            <person name="Gachon C.M."/>
            <person name="Groisillier A."/>
            <person name="Herve C."/>
            <person name="Jabbari K."/>
            <person name="Katinka M."/>
            <person name="Kloareg B."/>
            <person name="Kowalczyk N."/>
            <person name="Labadie K."/>
            <person name="Leblanc C."/>
            <person name="Lopez P.J."/>
            <person name="McLachlan D.H."/>
            <person name="Meslet-Cladiere L."/>
            <person name="Moustafa A."/>
            <person name="Nehr Z."/>
            <person name="Nyvall Collen P."/>
            <person name="Panaud O."/>
            <person name="Partensky F."/>
            <person name="Poulain J."/>
            <person name="Rensing S.A."/>
            <person name="Rousvoal S."/>
            <person name="Samson G."/>
            <person name="Symeonidi A."/>
            <person name="Weissenbach J."/>
            <person name="Zambounis A."/>
            <person name="Wincker P."/>
            <person name="Boyen C."/>
        </authorList>
    </citation>
    <scope>NUCLEOTIDE SEQUENCE [LARGE SCALE GENOMIC DNA]</scope>
    <source>
        <strain evidence="14">cv. Stackhouse</strain>
    </source>
</reference>
<dbReference type="CDD" id="cd05123">
    <property type="entry name" value="STKc_AGC"/>
    <property type="match status" value="1"/>
</dbReference>
<feature type="non-terminal residue" evidence="13">
    <location>
        <position position="1"/>
    </location>
</feature>
<dbReference type="InterPro" id="IPR017441">
    <property type="entry name" value="Protein_kinase_ATP_BS"/>
</dbReference>
<evidence type="ECO:0000313" key="14">
    <source>
        <dbReference type="Proteomes" id="UP000012073"/>
    </source>
</evidence>
<dbReference type="Pfam" id="PF00069">
    <property type="entry name" value="Pkinase"/>
    <property type="match status" value="1"/>
</dbReference>
<keyword evidence="7 10" id="KW-0067">ATP-binding</keyword>
<dbReference type="SUPFAM" id="SSF56112">
    <property type="entry name" value="Protein kinase-like (PK-like)"/>
    <property type="match status" value="1"/>
</dbReference>
<evidence type="ECO:0000256" key="8">
    <source>
        <dbReference type="ARBA" id="ARBA00047899"/>
    </source>
</evidence>
<dbReference type="RefSeq" id="XP_005716036.1">
    <property type="nucleotide sequence ID" value="XM_005715979.1"/>
</dbReference>
<name>R7QCI1_CHOCR</name>
<dbReference type="SMART" id="SM00220">
    <property type="entry name" value="S_TKc"/>
    <property type="match status" value="1"/>
</dbReference>
<evidence type="ECO:0000256" key="11">
    <source>
        <dbReference type="SAM" id="MobiDB-lite"/>
    </source>
</evidence>
<sequence>PPSPRKRRGAAWPPGLAATTSTVLPGCEPIRLLGEGTFGTVVLVRERSTGQLFAAKAMSKLQLIEAQQLASIVTERQVLREAGPHPFVVQCHSGFQTPDAVVLVLEYVSGGDMYDLLKMHGCLTEEQMRFYLAEIVIAVAELHRHDFVFRDLKLENILIDEHGHVRLTDFGLAGKFVSGEPGEQAIFDISGTAIYQAPEMLADKGHGRVVDWWALGVLAYVLLAGRPPFAANESREQLHHRILNEELDLDNDDKLVSTSDACKDFIRRLLDKDPATRLGSARSDAVDVKKHPFFDGIDWGGVENLDLPPPLSPAKAPPLLNGAPTNPQEVKEARERLADKMCKPSLGGLRRKKSSKKALDAGEYKPVQVLGSSSERVSIGLDFGGTNKLQSGKTWTGTADDYGREIVR</sequence>
<dbReference type="GO" id="GO:0005524">
    <property type="term" value="F:ATP binding"/>
    <property type="evidence" value="ECO:0007669"/>
    <property type="project" value="UniProtKB-UniRule"/>
</dbReference>
<gene>
    <name evidence="13" type="ORF">CHC_T00009340001</name>
</gene>
<evidence type="ECO:0000256" key="7">
    <source>
        <dbReference type="ARBA" id="ARBA00022840"/>
    </source>
</evidence>
<dbReference type="OrthoDB" id="63267at2759"/>
<accession>R7QCI1</accession>
<feature type="domain" description="Protein kinase" evidence="12">
    <location>
        <begin position="27"/>
        <end position="294"/>
    </location>
</feature>
<evidence type="ECO:0000256" key="3">
    <source>
        <dbReference type="ARBA" id="ARBA00022553"/>
    </source>
</evidence>